<feature type="compositionally biased region" description="Basic and acidic residues" evidence="7">
    <location>
        <begin position="1122"/>
        <end position="1131"/>
    </location>
</feature>
<feature type="compositionally biased region" description="Pro residues" evidence="7">
    <location>
        <begin position="1591"/>
        <end position="1600"/>
    </location>
</feature>
<keyword evidence="2" id="KW-0597">Phosphoprotein</keyword>
<dbReference type="InterPro" id="IPR056421">
    <property type="entry name" value="TPR_GEMI5"/>
</dbReference>
<feature type="compositionally biased region" description="Basic and acidic residues" evidence="7">
    <location>
        <begin position="922"/>
        <end position="938"/>
    </location>
</feature>
<evidence type="ECO:0000256" key="3">
    <source>
        <dbReference type="ARBA" id="ARBA00022884"/>
    </source>
</evidence>
<dbReference type="Proteomes" id="UP000698800">
    <property type="component" value="Unassembled WGS sequence"/>
</dbReference>
<dbReference type="GO" id="GO:0003723">
    <property type="term" value="F:RNA binding"/>
    <property type="evidence" value="ECO:0007669"/>
    <property type="project" value="UniProtKB-KW"/>
</dbReference>
<feature type="compositionally biased region" description="Basic and acidic residues" evidence="7">
    <location>
        <begin position="388"/>
        <end position="399"/>
    </location>
</feature>
<dbReference type="Gene3D" id="2.130.10.10">
    <property type="entry name" value="YVTN repeat-like/Quinoprotein amine dehydrogenase"/>
    <property type="match status" value="1"/>
</dbReference>
<keyword evidence="4" id="KW-0805">Transcription regulation</keyword>
<dbReference type="PANTHER" id="PTHR15528:SF11">
    <property type="entry name" value="FI18188P1"/>
    <property type="match status" value="1"/>
</dbReference>
<feature type="region of interest" description="Disordered" evidence="7">
    <location>
        <begin position="749"/>
        <end position="1710"/>
    </location>
</feature>
<evidence type="ECO:0000256" key="1">
    <source>
        <dbReference type="ARBA" id="ARBA00004123"/>
    </source>
</evidence>
<evidence type="ECO:0000256" key="2">
    <source>
        <dbReference type="ARBA" id="ARBA00022553"/>
    </source>
</evidence>
<evidence type="ECO:0000256" key="7">
    <source>
        <dbReference type="SAM" id="MobiDB-lite"/>
    </source>
</evidence>
<reference evidence="9" key="1">
    <citation type="submission" date="2021-03" db="EMBL/GenBank/DDBJ databases">
        <title>Comparative genomics and phylogenomic investigation of the class Geoglossomycetes provide insights into ecological specialization and systematics.</title>
        <authorList>
            <person name="Melie T."/>
            <person name="Pirro S."/>
            <person name="Miller A.N."/>
            <person name="Quandt A."/>
        </authorList>
    </citation>
    <scope>NUCLEOTIDE SEQUENCE</scope>
    <source>
        <strain evidence="9">GBOQ0MN5Z8</strain>
    </source>
</reference>
<feature type="compositionally biased region" description="Basic and acidic residues" evidence="7">
    <location>
        <begin position="1181"/>
        <end position="1191"/>
    </location>
</feature>
<keyword evidence="10" id="KW-1185">Reference proteome</keyword>
<feature type="compositionally biased region" description="Polar residues" evidence="7">
    <location>
        <begin position="443"/>
        <end position="472"/>
    </location>
</feature>
<feature type="compositionally biased region" description="Basic and acidic residues" evidence="7">
    <location>
        <begin position="1141"/>
        <end position="1164"/>
    </location>
</feature>
<evidence type="ECO:0000313" key="10">
    <source>
        <dbReference type="Proteomes" id="UP000698800"/>
    </source>
</evidence>
<dbReference type="OrthoDB" id="7326421at2759"/>
<feature type="compositionally biased region" description="Gly residues" evidence="7">
    <location>
        <begin position="1648"/>
        <end position="1661"/>
    </location>
</feature>
<accession>A0A9P8KX63</accession>
<name>A0A9P8KX63_9PEZI</name>
<feature type="compositionally biased region" description="Low complexity" evidence="7">
    <location>
        <begin position="817"/>
        <end position="829"/>
    </location>
</feature>
<sequence length="1747" mass="189130">MFSTDISKFFEPCAATASMFLYAHGSAIICLQRDTLTVERRFQRHTEEVLLISVDNLSERGAGRLVVSYDAGQAAIVWDVLTGDEIARFVSYEHIRVAAWMRNGNVAFGNSQGNVILFEPSTSEHISARTIFDPITALAPAADCRTYAIGYMNGSILIAALQPSFTILHTLMTPRAPSPIVTLAWHASSSRQKSDMLATQTLDGDLRVWSVAKSTTNEDAARVVRVLSKSDGIFEPGPNWLAWSKNGRILQFSEGKTSMWDVRTKHVSYEPVSTPEVVTGLAIHGPSATLFVVSSNSNILQYNLNPPTLVANVQHPPVVAPPSPPVSVEEQKVLAQAPASAAPAVAPPQPLEHTPHDAISETGTFSSLQQSTVSEVEPMTSLQQISQEMDRLEEKRQDHSGASPVSSTYRSKSRAASISSQSSGGRRHIPSSISSKSTTLSSNDGTVMSMGSSFHSSRDSLSTGNSSPASTRSRPRGSRLRQEVMRSPEEPPPKKVDLFPYTRARLSDVPHSYPQGFSQHGMSDDDLRRQMLSVLFGWDDDIENLIRDELKRHPPGSPSMVLLSNWLGDDMDPELMTSMVSNTMTSTDWMLLALNSMGVHQKTLAQAYVKRTLAQGDIHTAAAILLGLGDHHDAVEVYVSHKFYMEAVLLACLVFRDDWGRQATLVKKWGEHAVQRSHTTLAIRCFSCLEPELIGGQWSPAGILSPPLSPPPAAGNISRIKNTSLKLITSFGEGRPWQGHSGLNPRFHGMEDDERTPMNGAGTTPIADSATSSGSLTPLTHLRSHRRGLPTSARTITPGGYPHTLPVIGETPVEATPRAAPRSAPRIPAGGQPLPTPVDSGSEKERAGWPSGLRSHDRKDSGKEEIVPITLSSARYEPTPEESSSKASIRKDPVKMAPAKSPMTEVRNKNLPSPAQGAFTALKEESRSRNGSRDRKPDGLQIQWPPMESIITGQYVSSPDLPTGRPRHRRSNTMSSISSAASSLPGHGTTKSPAVACYSAGANPSPLSTGRSTDQFISSLGEASYYAKRQRDDSRRRHGSRDDRARGAGEESKGRGRSHSRQRLKERDASENRGRSGGRYIKPAKRSPSSPVPMSPEDLKYSSTGDSYDDERYYGVVSPIVDPRKARERSGARTGGSATRSEAKVSEASRREHRRESPAPDKQSRSRGGSRGGSRATSRRHSPDTKGERVGRGRSKVRAESSVMRSPSSPLPMSPQAKLHQHSDEKGEELNTVPEERHRSRSTSRRPSERGTSAVREQSLDNRRVRDRSTSRRPRERGTSAVREPSPAYRRRRERSESRGRLLAVTDRSVLRRSKSERSLKRELAARELEERRQSLARRPSAPAIPHPIELSSGKYSSSGRVGEFADAADFYRSPVLPDDRDQIPRGHTTSPTSAGSNQTWSSGNGGNPPAGVGLPATPRAMRHPRYATTDPNELEGIPAVPEIPGNLTELPPPSVYSPQRRSMSAPIPEDPGSPAALPAALPTHPAFLHTLPPSNRRRGLSPGGEERPVRKVGPGEAQPGTLGYESRNNGPIYSGNAPSLRVGIDETMAAGKGATSPINNKINLVPPPPPPPPILPELQHLATPSASPSGPAPPPPPSKYKPQHSHTGSGGSGVGVINIGIEGGSRDHTPVTETPPSSYGYGQPGSQPGGQPGGQSGSQVGGHSRVRSINESVSSRMLAAAERLRSVSRPRGKSPYAVSPQYESSPYESVPNLPFVERVEKSPVAQVQKERHPMEVRAGYLEGGMI</sequence>
<feature type="compositionally biased region" description="Pro residues" evidence="7">
    <location>
        <begin position="1566"/>
        <end position="1576"/>
    </location>
</feature>
<dbReference type="EMBL" id="JAGHQL010000087">
    <property type="protein sequence ID" value="KAH0539085.1"/>
    <property type="molecule type" value="Genomic_DNA"/>
</dbReference>
<evidence type="ECO:0000313" key="9">
    <source>
        <dbReference type="EMBL" id="KAH0539085.1"/>
    </source>
</evidence>
<organism evidence="9 10">
    <name type="scientific">Glutinoglossum americanum</name>
    <dbReference type="NCBI Taxonomy" id="1670608"/>
    <lineage>
        <taxon>Eukaryota</taxon>
        <taxon>Fungi</taxon>
        <taxon>Dikarya</taxon>
        <taxon>Ascomycota</taxon>
        <taxon>Pezizomycotina</taxon>
        <taxon>Geoglossomycetes</taxon>
        <taxon>Geoglossales</taxon>
        <taxon>Geoglossaceae</taxon>
        <taxon>Glutinoglossum</taxon>
    </lineage>
</organism>
<feature type="region of interest" description="Disordered" evidence="7">
    <location>
        <begin position="321"/>
        <end position="359"/>
    </location>
</feature>
<feature type="compositionally biased region" description="Low complexity" evidence="7">
    <location>
        <begin position="431"/>
        <end position="442"/>
    </location>
</feature>
<evidence type="ECO:0000256" key="5">
    <source>
        <dbReference type="ARBA" id="ARBA00023163"/>
    </source>
</evidence>
<dbReference type="FunFam" id="2.130.10.10:FF:000577">
    <property type="entry name" value="WD domain G-beta repeat protein"/>
    <property type="match status" value="1"/>
</dbReference>
<dbReference type="GO" id="GO:0003712">
    <property type="term" value="F:transcription coregulator activity"/>
    <property type="evidence" value="ECO:0007669"/>
    <property type="project" value="InterPro"/>
</dbReference>
<dbReference type="InterPro" id="IPR034605">
    <property type="entry name" value="PGC-1"/>
</dbReference>
<feature type="compositionally biased region" description="Low complexity" evidence="7">
    <location>
        <begin position="1473"/>
        <end position="1489"/>
    </location>
</feature>
<dbReference type="InterPro" id="IPR015943">
    <property type="entry name" value="WD40/YVTN_repeat-like_dom_sf"/>
</dbReference>
<feature type="compositionally biased region" description="Polar residues" evidence="7">
    <location>
        <begin position="1005"/>
        <end position="1018"/>
    </location>
</feature>
<keyword evidence="3" id="KW-0694">RNA-binding</keyword>
<feature type="compositionally biased region" description="Low complexity" evidence="7">
    <location>
        <begin position="333"/>
        <end position="344"/>
    </location>
</feature>
<feature type="compositionally biased region" description="Basic and acidic residues" evidence="7">
    <location>
        <begin position="1258"/>
        <end position="1270"/>
    </location>
</feature>
<feature type="compositionally biased region" description="Basic and acidic residues" evidence="7">
    <location>
        <begin position="1029"/>
        <end position="1054"/>
    </location>
</feature>
<feature type="compositionally biased region" description="Basic and acidic residues" evidence="7">
    <location>
        <begin position="480"/>
        <end position="497"/>
    </location>
</feature>
<dbReference type="GO" id="GO:0005634">
    <property type="term" value="C:nucleus"/>
    <property type="evidence" value="ECO:0007669"/>
    <property type="project" value="UniProtKB-SubCell"/>
</dbReference>
<feature type="compositionally biased region" description="Basic and acidic residues" evidence="7">
    <location>
        <begin position="1314"/>
        <end position="1334"/>
    </location>
</feature>
<feature type="compositionally biased region" description="Basic and acidic residues" evidence="7">
    <location>
        <begin position="1221"/>
        <end position="1238"/>
    </location>
</feature>
<evidence type="ECO:0000256" key="4">
    <source>
        <dbReference type="ARBA" id="ARBA00023015"/>
    </source>
</evidence>
<feature type="domain" description="Gem-associated protein 5 TPR" evidence="8">
    <location>
        <begin position="535"/>
        <end position="687"/>
    </location>
</feature>
<dbReference type="Pfam" id="PF23774">
    <property type="entry name" value="TPR_GEMI5"/>
    <property type="match status" value="1"/>
</dbReference>
<protein>
    <recommendedName>
        <fullName evidence="8">Gem-associated protein 5 TPR domain-containing protein</fullName>
    </recommendedName>
</protein>
<dbReference type="GO" id="GO:0045944">
    <property type="term" value="P:positive regulation of transcription by RNA polymerase II"/>
    <property type="evidence" value="ECO:0007669"/>
    <property type="project" value="TreeGrafter"/>
</dbReference>
<dbReference type="InterPro" id="IPR036322">
    <property type="entry name" value="WD40_repeat_dom_sf"/>
</dbReference>
<feature type="compositionally biased region" description="Basic and acidic residues" evidence="7">
    <location>
        <begin position="1063"/>
        <end position="1074"/>
    </location>
</feature>
<evidence type="ECO:0000259" key="8">
    <source>
        <dbReference type="Pfam" id="PF23774"/>
    </source>
</evidence>
<dbReference type="PANTHER" id="PTHR15528">
    <property type="entry name" value="PEROXISOME PROLIFERATOR ACTIVATED RECEPTOR GAMMA COACTIVATOR 1 PGC-1 -RELATED"/>
    <property type="match status" value="1"/>
</dbReference>
<feature type="compositionally biased region" description="Polar residues" evidence="7">
    <location>
        <begin position="1388"/>
        <end position="1403"/>
    </location>
</feature>
<keyword evidence="6" id="KW-0539">Nucleus</keyword>
<feature type="region of interest" description="Disordered" evidence="7">
    <location>
        <begin position="388"/>
        <end position="497"/>
    </location>
</feature>
<proteinExistence type="predicted"/>
<comment type="caution">
    <text evidence="9">The sequence shown here is derived from an EMBL/GenBank/DDBJ whole genome shotgun (WGS) entry which is preliminary data.</text>
</comment>
<keyword evidence="5" id="KW-0804">Transcription</keyword>
<gene>
    <name evidence="9" type="ORF">FGG08_004383</name>
</gene>
<comment type="subcellular location">
    <subcellularLocation>
        <location evidence="1">Nucleus</location>
    </subcellularLocation>
</comment>
<feature type="compositionally biased region" description="Low complexity" evidence="7">
    <location>
        <begin position="1636"/>
        <end position="1647"/>
    </location>
</feature>
<feature type="compositionally biased region" description="Low complexity" evidence="7">
    <location>
        <begin position="414"/>
        <end position="424"/>
    </location>
</feature>
<feature type="compositionally biased region" description="Basic and acidic residues" evidence="7">
    <location>
        <begin position="854"/>
        <end position="866"/>
    </location>
</feature>
<evidence type="ECO:0000256" key="6">
    <source>
        <dbReference type="ARBA" id="ARBA00023242"/>
    </source>
</evidence>
<dbReference type="SUPFAM" id="SSF50978">
    <property type="entry name" value="WD40 repeat-like"/>
    <property type="match status" value="1"/>
</dbReference>
<feature type="compositionally biased region" description="Polar residues" evidence="7">
    <location>
        <begin position="769"/>
        <end position="778"/>
    </location>
</feature>